<feature type="compositionally biased region" description="Polar residues" evidence="1">
    <location>
        <begin position="1"/>
        <end position="26"/>
    </location>
</feature>
<dbReference type="InterPro" id="IPR056599">
    <property type="entry name" value="AAA_lid_fung"/>
</dbReference>
<dbReference type="Proteomes" id="UP001633002">
    <property type="component" value="Unassembled WGS sequence"/>
</dbReference>
<feature type="domain" description="DUF7025" evidence="3">
    <location>
        <begin position="145"/>
        <end position="241"/>
    </location>
</feature>
<organism evidence="5 6">
    <name type="scientific">Riccia sorocarpa</name>
    <dbReference type="NCBI Taxonomy" id="122646"/>
    <lineage>
        <taxon>Eukaryota</taxon>
        <taxon>Viridiplantae</taxon>
        <taxon>Streptophyta</taxon>
        <taxon>Embryophyta</taxon>
        <taxon>Marchantiophyta</taxon>
        <taxon>Marchantiopsida</taxon>
        <taxon>Marchantiidae</taxon>
        <taxon>Marchantiales</taxon>
        <taxon>Ricciaceae</taxon>
        <taxon>Riccia</taxon>
    </lineage>
</organism>
<evidence type="ECO:0000259" key="4">
    <source>
        <dbReference type="Pfam" id="PF23232"/>
    </source>
</evidence>
<feature type="region of interest" description="Disordered" evidence="1">
    <location>
        <begin position="1"/>
        <end position="45"/>
    </location>
</feature>
<dbReference type="PANTHER" id="PTHR46411">
    <property type="entry name" value="FAMILY ATPASE, PUTATIVE-RELATED"/>
    <property type="match status" value="1"/>
</dbReference>
<dbReference type="Pfam" id="PF22942">
    <property type="entry name" value="DUF7025"/>
    <property type="match status" value="1"/>
</dbReference>
<sequence length="642" mass="73753">MATSSSFTSEDGRAQLNSTKDSSNGSFEKARVEKEGKGEIQESKTQQQFDWRAAVWEWTCYEELYNKQGQKIWPKKQKLHLKATYPIKGKVLYLKLGQLKECLDPKFEEGDFVGPETDETIGQMQLRHLIRFVETEYSETTAMHQRMKESGRVSFDMLWTFVTPGENLVYRCSISDEELCGKIRKAVYKLNNCNQWCLELGLDVFNYDCEGYKKHSRNTEVLIYEDEKPWRELEAYPYRFLEDSAEIEARFLARGARFGYLACSVKYRYMQFSGSMFTMNRSYAPIQILKENAHGRVMVDQFAFSKMDKDRVMGRAEPPSKVTREARVRTVDIAQDPNRIYAPAIVYGFSFRLKKWGCFSVEGFAEVIFDGGSSWNQLVMDPNLKEVTEHLVGQHLRKAEDGEQRRIDPIPNKGEGCIIIRYGPPGIGKTLTAESLAEKLHAPLWSLSVSELGTASSELETRLVNLLEIAVSWKTILLLDEADVYSHLNRYAMYGIFLKNLEYYQGVLLLTTNRIPTFDDAFRSRISVFLHYPQLMAEQREKVWANLLNRAEIQDDGGAVQQLVKDMAVFELNGREIRNAIRYAQTLAQSIKEPLGCKHILNATKVLACALKALKEVKFTPFGHGEFNQFKPQSSWITSTKN</sequence>
<dbReference type="EMBL" id="JBJQOH010000003">
    <property type="protein sequence ID" value="KAL3694646.1"/>
    <property type="molecule type" value="Genomic_DNA"/>
</dbReference>
<proteinExistence type="predicted"/>
<feature type="compositionally biased region" description="Basic and acidic residues" evidence="1">
    <location>
        <begin position="28"/>
        <end position="42"/>
    </location>
</feature>
<accession>A0ABD3HX52</accession>
<evidence type="ECO:0000313" key="6">
    <source>
        <dbReference type="Proteomes" id="UP001633002"/>
    </source>
</evidence>
<protein>
    <recommendedName>
        <fullName evidence="7">AAA+ ATPase domain-containing protein</fullName>
    </recommendedName>
</protein>
<dbReference type="AlphaFoldDB" id="A0ABD3HX52"/>
<evidence type="ECO:0000259" key="3">
    <source>
        <dbReference type="Pfam" id="PF22942"/>
    </source>
</evidence>
<dbReference type="PANTHER" id="PTHR46411:SF3">
    <property type="entry name" value="AAA+ ATPASE DOMAIN-CONTAINING PROTEIN"/>
    <property type="match status" value="1"/>
</dbReference>
<dbReference type="Gene3D" id="3.40.50.300">
    <property type="entry name" value="P-loop containing nucleotide triphosphate hydrolases"/>
    <property type="match status" value="1"/>
</dbReference>
<dbReference type="InterPro" id="IPR003959">
    <property type="entry name" value="ATPase_AAA_core"/>
</dbReference>
<dbReference type="Pfam" id="PF00004">
    <property type="entry name" value="AAA"/>
    <property type="match status" value="1"/>
</dbReference>
<keyword evidence="6" id="KW-1185">Reference proteome</keyword>
<reference evidence="5 6" key="1">
    <citation type="submission" date="2024-09" db="EMBL/GenBank/DDBJ databases">
        <title>Chromosome-scale assembly of Riccia sorocarpa.</title>
        <authorList>
            <person name="Paukszto L."/>
        </authorList>
    </citation>
    <scope>NUCLEOTIDE SEQUENCE [LARGE SCALE GENOMIC DNA]</scope>
    <source>
        <strain evidence="5">LP-2024</strain>
        <tissue evidence="5">Aerial parts of the thallus</tissue>
    </source>
</reference>
<evidence type="ECO:0008006" key="7">
    <source>
        <dbReference type="Google" id="ProtNLM"/>
    </source>
</evidence>
<evidence type="ECO:0000313" key="5">
    <source>
        <dbReference type="EMBL" id="KAL3694646.1"/>
    </source>
</evidence>
<dbReference type="InterPro" id="IPR054289">
    <property type="entry name" value="DUF7025"/>
</dbReference>
<evidence type="ECO:0000259" key="2">
    <source>
        <dbReference type="Pfam" id="PF00004"/>
    </source>
</evidence>
<dbReference type="Pfam" id="PF23232">
    <property type="entry name" value="AAA_lid_13"/>
    <property type="match status" value="1"/>
</dbReference>
<name>A0ABD3HX52_9MARC</name>
<comment type="caution">
    <text evidence="5">The sequence shown here is derived from an EMBL/GenBank/DDBJ whole genome shotgun (WGS) entry which is preliminary data.</text>
</comment>
<evidence type="ECO:0000256" key="1">
    <source>
        <dbReference type="SAM" id="MobiDB-lite"/>
    </source>
</evidence>
<dbReference type="InterPro" id="IPR027417">
    <property type="entry name" value="P-loop_NTPase"/>
</dbReference>
<feature type="domain" description="ATPase AAA-type core" evidence="2">
    <location>
        <begin position="421"/>
        <end position="531"/>
    </location>
</feature>
<dbReference type="SUPFAM" id="SSF52540">
    <property type="entry name" value="P-loop containing nucleoside triphosphate hydrolases"/>
    <property type="match status" value="1"/>
</dbReference>
<gene>
    <name evidence="5" type="ORF">R1sor_008297</name>
</gene>
<feature type="domain" description="AAA+ ATPase lid" evidence="4">
    <location>
        <begin position="536"/>
        <end position="590"/>
    </location>
</feature>